<evidence type="ECO:0000256" key="1">
    <source>
        <dbReference type="SAM" id="MobiDB-lite"/>
    </source>
</evidence>
<protein>
    <submittedName>
        <fullName evidence="2">Uncharacterized protein</fullName>
    </submittedName>
</protein>
<proteinExistence type="predicted"/>
<organism evidence="2 3">
    <name type="scientific">Tanacetum coccineum</name>
    <dbReference type="NCBI Taxonomy" id="301880"/>
    <lineage>
        <taxon>Eukaryota</taxon>
        <taxon>Viridiplantae</taxon>
        <taxon>Streptophyta</taxon>
        <taxon>Embryophyta</taxon>
        <taxon>Tracheophyta</taxon>
        <taxon>Spermatophyta</taxon>
        <taxon>Magnoliopsida</taxon>
        <taxon>eudicotyledons</taxon>
        <taxon>Gunneridae</taxon>
        <taxon>Pentapetalae</taxon>
        <taxon>asterids</taxon>
        <taxon>campanulids</taxon>
        <taxon>Asterales</taxon>
        <taxon>Asteraceae</taxon>
        <taxon>Asteroideae</taxon>
        <taxon>Anthemideae</taxon>
        <taxon>Anthemidinae</taxon>
        <taxon>Tanacetum</taxon>
    </lineage>
</organism>
<feature type="compositionally biased region" description="Basic and acidic residues" evidence="1">
    <location>
        <begin position="16"/>
        <end position="27"/>
    </location>
</feature>
<feature type="region of interest" description="Disordered" evidence="1">
    <location>
        <begin position="1"/>
        <end position="113"/>
    </location>
</feature>
<dbReference type="Proteomes" id="UP001151760">
    <property type="component" value="Unassembled WGS sequence"/>
</dbReference>
<gene>
    <name evidence="2" type="ORF">Tco_1113154</name>
</gene>
<sequence length="113" mass="13158">MFLFKSNPKIGSGLKKHFEDGVVKRENLQPNEEVEIARHASRGNWRREKRKTSWGREQYEHVGQDTRSQGGKDDQDIQGKDLKILELKTKSKDNDKGSRSKIRKHEGTSLQQR</sequence>
<reference evidence="2" key="2">
    <citation type="submission" date="2022-01" db="EMBL/GenBank/DDBJ databases">
        <authorList>
            <person name="Yamashiro T."/>
            <person name="Shiraishi A."/>
            <person name="Satake H."/>
            <person name="Nakayama K."/>
        </authorList>
    </citation>
    <scope>NUCLEOTIDE SEQUENCE</scope>
</reference>
<feature type="compositionally biased region" description="Basic and acidic residues" evidence="1">
    <location>
        <begin position="57"/>
        <end position="98"/>
    </location>
</feature>
<name>A0ABQ5IRD1_9ASTR</name>
<reference evidence="2" key="1">
    <citation type="journal article" date="2022" name="Int. J. Mol. Sci.">
        <title>Draft Genome of Tanacetum Coccineum: Genomic Comparison of Closely Related Tanacetum-Family Plants.</title>
        <authorList>
            <person name="Yamashiro T."/>
            <person name="Shiraishi A."/>
            <person name="Nakayama K."/>
            <person name="Satake H."/>
        </authorList>
    </citation>
    <scope>NUCLEOTIDE SEQUENCE</scope>
</reference>
<accession>A0ABQ5IRD1</accession>
<comment type="caution">
    <text evidence="2">The sequence shown here is derived from an EMBL/GenBank/DDBJ whole genome shotgun (WGS) entry which is preliminary data.</text>
</comment>
<keyword evidence="3" id="KW-1185">Reference proteome</keyword>
<dbReference type="EMBL" id="BQNB010021095">
    <property type="protein sequence ID" value="GJU02816.1"/>
    <property type="molecule type" value="Genomic_DNA"/>
</dbReference>
<evidence type="ECO:0000313" key="2">
    <source>
        <dbReference type="EMBL" id="GJU02816.1"/>
    </source>
</evidence>
<evidence type="ECO:0000313" key="3">
    <source>
        <dbReference type="Proteomes" id="UP001151760"/>
    </source>
</evidence>